<comment type="caution">
    <text evidence="8">The sequence shown here is derived from an EMBL/GenBank/DDBJ whole genome shotgun (WGS) entry which is preliminary data.</text>
</comment>
<protein>
    <submittedName>
        <fullName evidence="8">Type II toxin-antitoxin system HicA family toxin</fullName>
    </submittedName>
</protein>
<dbReference type="Proteomes" id="UP000406735">
    <property type="component" value="Unassembled WGS sequence"/>
</dbReference>
<dbReference type="GO" id="GO:0004519">
    <property type="term" value="F:endonuclease activity"/>
    <property type="evidence" value="ECO:0007669"/>
    <property type="project" value="UniProtKB-KW"/>
</dbReference>
<evidence type="ECO:0000256" key="6">
    <source>
        <dbReference type="ARBA" id="ARBA00022884"/>
    </source>
</evidence>
<keyword evidence="7" id="KW-0346">Stress response</keyword>
<dbReference type="RefSeq" id="WP_153080359.1">
    <property type="nucleotide sequence ID" value="NZ_VZAU01000031.1"/>
</dbReference>
<accession>A0A6A7VS31</accession>
<evidence type="ECO:0000256" key="4">
    <source>
        <dbReference type="ARBA" id="ARBA00022759"/>
    </source>
</evidence>
<dbReference type="GO" id="GO:0003729">
    <property type="term" value="F:mRNA binding"/>
    <property type="evidence" value="ECO:0007669"/>
    <property type="project" value="InterPro"/>
</dbReference>
<evidence type="ECO:0000256" key="2">
    <source>
        <dbReference type="ARBA" id="ARBA00022649"/>
    </source>
</evidence>
<evidence type="ECO:0000256" key="1">
    <source>
        <dbReference type="ARBA" id="ARBA00006620"/>
    </source>
</evidence>
<evidence type="ECO:0000313" key="8">
    <source>
        <dbReference type="EMBL" id="MQN08489.1"/>
    </source>
</evidence>
<comment type="similarity">
    <text evidence="1">Belongs to the HicA mRNA interferase family.</text>
</comment>
<keyword evidence="6" id="KW-0694">RNA-binding</keyword>
<keyword evidence="2" id="KW-1277">Toxin-antitoxin system</keyword>
<keyword evidence="5" id="KW-0378">Hydrolase</keyword>
<name>A0A6A7VS31_9BACT</name>
<dbReference type="SUPFAM" id="SSF54786">
    <property type="entry name" value="YcfA/nrd intein domain"/>
    <property type="match status" value="1"/>
</dbReference>
<sequence length="61" mass="6902">MKTSQLVRQLNRAGCFVVRHGGNHDVWYSPVTGLKCPVPRHGSREVPKKTYDSILERLLGL</sequence>
<evidence type="ECO:0000256" key="7">
    <source>
        <dbReference type="ARBA" id="ARBA00023016"/>
    </source>
</evidence>
<organism evidence="8 9">
    <name type="scientific">Segatella copri</name>
    <dbReference type="NCBI Taxonomy" id="165179"/>
    <lineage>
        <taxon>Bacteria</taxon>
        <taxon>Pseudomonadati</taxon>
        <taxon>Bacteroidota</taxon>
        <taxon>Bacteroidia</taxon>
        <taxon>Bacteroidales</taxon>
        <taxon>Prevotellaceae</taxon>
        <taxon>Segatella</taxon>
    </lineage>
</organism>
<dbReference type="AlphaFoldDB" id="A0A6A7VS31"/>
<dbReference type="EMBL" id="VZCY01000008">
    <property type="protein sequence ID" value="MQN08489.1"/>
    <property type="molecule type" value="Genomic_DNA"/>
</dbReference>
<dbReference type="GO" id="GO:0016787">
    <property type="term" value="F:hydrolase activity"/>
    <property type="evidence" value="ECO:0007669"/>
    <property type="project" value="UniProtKB-KW"/>
</dbReference>
<dbReference type="InterPro" id="IPR038570">
    <property type="entry name" value="HicA_sf"/>
</dbReference>
<dbReference type="Gene3D" id="3.30.920.30">
    <property type="entry name" value="Hypothetical protein"/>
    <property type="match status" value="1"/>
</dbReference>
<gene>
    <name evidence="8" type="ORF">F7D97_00745</name>
</gene>
<evidence type="ECO:0000256" key="5">
    <source>
        <dbReference type="ARBA" id="ARBA00022801"/>
    </source>
</evidence>
<evidence type="ECO:0000313" key="9">
    <source>
        <dbReference type="Proteomes" id="UP000406735"/>
    </source>
</evidence>
<dbReference type="Pfam" id="PF07927">
    <property type="entry name" value="HicA_toxin"/>
    <property type="match status" value="1"/>
</dbReference>
<reference evidence="8 9" key="1">
    <citation type="submission" date="2019-09" db="EMBL/GenBank/DDBJ databases">
        <title>Distinct polysaccharide growth profiles of human intestinal Prevotella copri isolates.</title>
        <authorList>
            <person name="Fehlner-Peach H."/>
            <person name="Magnabosco C."/>
            <person name="Raghavan V."/>
            <person name="Scher J.U."/>
            <person name="Tett A."/>
            <person name="Cox L.M."/>
            <person name="Gottsegen C."/>
            <person name="Watters A."/>
            <person name="Wiltshire- Gordon J.D."/>
            <person name="Segata N."/>
            <person name="Bonneau R."/>
            <person name="Littman D.R."/>
        </authorList>
    </citation>
    <scope>NUCLEOTIDE SEQUENCE [LARGE SCALE GENOMIC DNA]</scope>
    <source>
        <strain evidence="9">iK21513</strain>
    </source>
</reference>
<proteinExistence type="inferred from homology"/>
<keyword evidence="4" id="KW-0255">Endonuclease</keyword>
<keyword evidence="3" id="KW-0540">Nuclease</keyword>
<evidence type="ECO:0000256" key="3">
    <source>
        <dbReference type="ARBA" id="ARBA00022722"/>
    </source>
</evidence>
<dbReference type="InterPro" id="IPR012933">
    <property type="entry name" value="HicA_mRNA_interferase"/>
</dbReference>